<dbReference type="Proteomes" id="UP000305675">
    <property type="component" value="Unassembled WGS sequence"/>
</dbReference>
<feature type="signal peptide" evidence="9">
    <location>
        <begin position="1"/>
        <end position="21"/>
    </location>
</feature>
<dbReference type="InterPro" id="IPR050626">
    <property type="entry name" value="Peptidase_M16"/>
</dbReference>
<dbReference type="GO" id="GO:0006508">
    <property type="term" value="P:proteolysis"/>
    <property type="evidence" value="ECO:0007669"/>
    <property type="project" value="UniProtKB-KW"/>
</dbReference>
<evidence type="ECO:0000313" key="13">
    <source>
        <dbReference type="Proteomes" id="UP000305675"/>
    </source>
</evidence>
<dbReference type="RefSeq" id="WP_136862744.1">
    <property type="nucleotide sequence ID" value="NZ_SWCJ01000004.1"/>
</dbReference>
<dbReference type="InterPro" id="IPR011249">
    <property type="entry name" value="Metalloenz_LuxS/M16"/>
</dbReference>
<dbReference type="InterPro" id="IPR011765">
    <property type="entry name" value="Pept_M16_N"/>
</dbReference>
<evidence type="ECO:0000256" key="1">
    <source>
        <dbReference type="ARBA" id="ARBA00001947"/>
    </source>
</evidence>
<evidence type="ECO:0000256" key="4">
    <source>
        <dbReference type="ARBA" id="ARBA00022723"/>
    </source>
</evidence>
<dbReference type="InterPro" id="IPR001431">
    <property type="entry name" value="Pept_M16_Zn_BS"/>
</dbReference>
<evidence type="ECO:0000256" key="8">
    <source>
        <dbReference type="RuleBase" id="RU004447"/>
    </source>
</evidence>
<evidence type="ECO:0000259" key="10">
    <source>
        <dbReference type="Pfam" id="PF00675"/>
    </source>
</evidence>
<proteinExistence type="inferred from homology"/>
<protein>
    <submittedName>
        <fullName evidence="12">Insulinase family protein</fullName>
    </submittedName>
</protein>
<keyword evidence="13" id="KW-1185">Reference proteome</keyword>
<dbReference type="InterPro" id="IPR007863">
    <property type="entry name" value="Peptidase_M16_C"/>
</dbReference>
<dbReference type="GO" id="GO:0004222">
    <property type="term" value="F:metalloendopeptidase activity"/>
    <property type="evidence" value="ECO:0007669"/>
    <property type="project" value="InterPro"/>
</dbReference>
<feature type="domain" description="Peptidase M16 C-terminal" evidence="11">
    <location>
        <begin position="221"/>
        <end position="401"/>
    </location>
</feature>
<evidence type="ECO:0000256" key="7">
    <source>
        <dbReference type="ARBA" id="ARBA00023049"/>
    </source>
</evidence>
<keyword evidence="5" id="KW-0378">Hydrolase</keyword>
<dbReference type="PANTHER" id="PTHR43690">
    <property type="entry name" value="NARDILYSIN"/>
    <property type="match status" value="1"/>
</dbReference>
<evidence type="ECO:0000256" key="2">
    <source>
        <dbReference type="ARBA" id="ARBA00007261"/>
    </source>
</evidence>
<dbReference type="Pfam" id="PF00675">
    <property type="entry name" value="Peptidase_M16"/>
    <property type="match status" value="1"/>
</dbReference>
<comment type="caution">
    <text evidence="12">The sequence shown here is derived from an EMBL/GenBank/DDBJ whole genome shotgun (WGS) entry which is preliminary data.</text>
</comment>
<dbReference type="PROSITE" id="PS00143">
    <property type="entry name" value="INSULINASE"/>
    <property type="match status" value="1"/>
</dbReference>
<dbReference type="PROSITE" id="PS51257">
    <property type="entry name" value="PROKAR_LIPOPROTEIN"/>
    <property type="match status" value="1"/>
</dbReference>
<evidence type="ECO:0000256" key="6">
    <source>
        <dbReference type="ARBA" id="ARBA00022833"/>
    </source>
</evidence>
<keyword evidence="6" id="KW-0862">Zinc</keyword>
<keyword evidence="4" id="KW-0479">Metal-binding</keyword>
<dbReference type="PANTHER" id="PTHR43690:SF17">
    <property type="entry name" value="PROTEIN YHJJ"/>
    <property type="match status" value="1"/>
</dbReference>
<keyword evidence="9" id="KW-0732">Signal</keyword>
<dbReference type="Pfam" id="PF05193">
    <property type="entry name" value="Peptidase_M16_C"/>
    <property type="match status" value="2"/>
</dbReference>
<dbReference type="EMBL" id="SWCJ01000004">
    <property type="protein sequence ID" value="TKB56015.1"/>
    <property type="molecule type" value="Genomic_DNA"/>
</dbReference>
<dbReference type="GO" id="GO:0046872">
    <property type="term" value="F:metal ion binding"/>
    <property type="evidence" value="ECO:0007669"/>
    <property type="project" value="UniProtKB-KW"/>
</dbReference>
<feature type="chain" id="PRO_5020629280" evidence="9">
    <location>
        <begin position="22"/>
        <end position="942"/>
    </location>
</feature>
<keyword evidence="7" id="KW-0482">Metalloprotease</keyword>
<dbReference type="AlphaFoldDB" id="A0A4U1BNS6"/>
<organism evidence="12 13">
    <name type="scientific">Ferrimonas aestuarii</name>
    <dbReference type="NCBI Taxonomy" id="2569539"/>
    <lineage>
        <taxon>Bacteria</taxon>
        <taxon>Pseudomonadati</taxon>
        <taxon>Pseudomonadota</taxon>
        <taxon>Gammaproteobacteria</taxon>
        <taxon>Alteromonadales</taxon>
        <taxon>Ferrimonadaceae</taxon>
        <taxon>Ferrimonas</taxon>
    </lineage>
</organism>
<dbReference type="SUPFAM" id="SSF63411">
    <property type="entry name" value="LuxS/MPP-like metallohydrolase"/>
    <property type="match status" value="4"/>
</dbReference>
<feature type="domain" description="Peptidase M16 N-terminal" evidence="10">
    <location>
        <begin position="60"/>
        <end position="182"/>
    </location>
</feature>
<feature type="domain" description="Peptidase M16 C-terminal" evidence="11">
    <location>
        <begin position="696"/>
        <end position="871"/>
    </location>
</feature>
<sequence>MKRLTLSVLISAALVAGCSNSGLNLNPSTTDNGASSVLAQQPLPERTDIQQGQLANGMNYIVLPNAEPANRISMQLIVHAGSLDEADDQKGIAHLVEHMAFNGTEQFPSNGIIEHQESLGMVFGRDVNAMTEYYTTSYYLHLPNNSNKMLDEAFNMFSQQVSALTFDQSELENERPVVEEEWRRGLNMMARLGTANRKITLKGSRFGDRDPIGDMELVRHIGADRIEAFYDDWYHPNNMTLLVVGSVTKAQVETMLGKHFAQMPAKPLPARPDLTLPLPTELTFDTIEDPEITTEVLSVNLRGEQAMPHNEAELRAELLNSIAMTMMDNRLRVQYQTETDYISRMVSSAMPLATGYNNNRVMAILKDGNYLNAMNELFTEVSRYAAHGFTQQDLDTARKGLSARYRAMADGQKGAKNSRQMMGLFNQIRMQKPLVELSQFNEIAQGLMSSITIDEINQHFTKVTQERTPLVIAQINSEHAKQLPTQAEIASLWTKALANPPAALAQKVLPKSLFDKAPEAAKVISHEQFDDVQKWTLANGAQVWFQHSDESANQVQMRWQGYGGTSLLPQEDRRAASLATRNLSTFGYGGFNAEALAAINADHNMRQIAYVDLTQQGIFGSTSSDAVEAWLQNVNLMLTQPQVDETIWKAKQTFMARSMDRRKDNPSSQFNEKIDRLRFENTPSQQPMTPEELRSVSAEQMLKAYKGIFGTAAGHQLVVIGDIDADTVIDLASRYLGHLPSGEAHGEPKLPKLATGKHRILVEGGEEPQGITSVLFNADYPYSDTAKNQANLLTRVVSLRMREKLREEAGGVYTSRFGIQLERARQQAYGMISYSHQPERADELKQMALAIVDEVAKNGITQEELDKVREQIISGLKPEAISDRDRYRWLTEMAADDNYRDLLTDYLTWLNQVTPDELLPMAQTILSTDNVIDALLLPEKKS</sequence>
<gene>
    <name evidence="12" type="ORF">FCL42_07290</name>
</gene>
<keyword evidence="3" id="KW-0645">Protease</keyword>
<comment type="similarity">
    <text evidence="2 8">Belongs to the peptidase M16 family.</text>
</comment>
<reference evidence="12 13" key="1">
    <citation type="submission" date="2019-04" db="EMBL/GenBank/DDBJ databases">
        <authorList>
            <person name="Hwang J.C."/>
        </authorList>
    </citation>
    <scope>NUCLEOTIDE SEQUENCE [LARGE SCALE GENOMIC DNA]</scope>
    <source>
        <strain evidence="12 13">IMCC35002</strain>
    </source>
</reference>
<evidence type="ECO:0000256" key="5">
    <source>
        <dbReference type="ARBA" id="ARBA00022801"/>
    </source>
</evidence>
<dbReference type="Gene3D" id="3.30.830.10">
    <property type="entry name" value="Metalloenzyme, LuxS/M16 peptidase-like"/>
    <property type="match status" value="4"/>
</dbReference>
<evidence type="ECO:0000259" key="11">
    <source>
        <dbReference type="Pfam" id="PF05193"/>
    </source>
</evidence>
<evidence type="ECO:0000313" key="12">
    <source>
        <dbReference type="EMBL" id="TKB56015.1"/>
    </source>
</evidence>
<evidence type="ECO:0000256" key="9">
    <source>
        <dbReference type="SAM" id="SignalP"/>
    </source>
</evidence>
<comment type="cofactor">
    <cofactor evidence="1">
        <name>Zn(2+)</name>
        <dbReference type="ChEBI" id="CHEBI:29105"/>
    </cofactor>
</comment>
<accession>A0A4U1BNS6</accession>
<dbReference type="OrthoDB" id="9811314at2"/>
<evidence type="ECO:0000256" key="3">
    <source>
        <dbReference type="ARBA" id="ARBA00022670"/>
    </source>
</evidence>
<name>A0A4U1BNS6_9GAMM</name>